<dbReference type="InterPro" id="IPR050060">
    <property type="entry name" value="Phosphoglucosamine_mutase"/>
</dbReference>
<dbReference type="EC" id="5.4.2.10" evidence="6 8"/>
<evidence type="ECO:0000256" key="4">
    <source>
        <dbReference type="ARBA" id="ARBA00022842"/>
    </source>
</evidence>
<accession>A0A2P7RDQ6</accession>
<evidence type="ECO:0000256" key="5">
    <source>
        <dbReference type="ARBA" id="ARBA00023235"/>
    </source>
</evidence>
<feature type="domain" description="Alpha-D-phosphohexomutase alpha/beta/alpha" evidence="11">
    <location>
        <begin position="156"/>
        <end position="253"/>
    </location>
</feature>
<dbReference type="FunFam" id="3.40.120.10:FF:000003">
    <property type="entry name" value="Phosphoglucosamine mutase"/>
    <property type="match status" value="1"/>
</dbReference>
<feature type="domain" description="Alpha-D-phosphohexomutase alpha/beta/alpha" evidence="12">
    <location>
        <begin position="257"/>
        <end position="362"/>
    </location>
</feature>
<keyword evidence="5 6" id="KW-0413">Isomerase</keyword>
<dbReference type="NCBIfam" id="TIGR01455">
    <property type="entry name" value="glmM"/>
    <property type="match status" value="1"/>
</dbReference>
<evidence type="ECO:0000313" key="13">
    <source>
        <dbReference type="EMBL" id="PSJ48364.1"/>
    </source>
</evidence>
<comment type="caution">
    <text evidence="13">The sequence shown here is derived from an EMBL/GenBank/DDBJ whole genome shotgun (WGS) entry which is preliminary data.</text>
</comment>
<dbReference type="GO" id="GO:0000287">
    <property type="term" value="F:magnesium ion binding"/>
    <property type="evidence" value="ECO:0007669"/>
    <property type="project" value="UniProtKB-UniRule"/>
</dbReference>
<feature type="binding site" evidence="6">
    <location>
        <position position="244"/>
    </location>
    <ligand>
        <name>Mg(2+)</name>
        <dbReference type="ChEBI" id="CHEBI:18420"/>
    </ligand>
</feature>
<dbReference type="Gene3D" id="3.30.310.50">
    <property type="entry name" value="Alpha-D-phosphohexomutase, C-terminal domain"/>
    <property type="match status" value="1"/>
</dbReference>
<feature type="domain" description="Alpha-D-phosphohexomutase alpha/beta/alpha" evidence="10">
    <location>
        <begin position="3"/>
        <end position="134"/>
    </location>
</feature>
<dbReference type="CDD" id="cd05802">
    <property type="entry name" value="GlmM"/>
    <property type="match status" value="1"/>
</dbReference>
<evidence type="ECO:0000256" key="7">
    <source>
        <dbReference type="RuleBase" id="RU004326"/>
    </source>
</evidence>
<dbReference type="PANTHER" id="PTHR42946">
    <property type="entry name" value="PHOSPHOHEXOSE MUTASE"/>
    <property type="match status" value="1"/>
</dbReference>
<dbReference type="FunFam" id="3.40.120.10:FF:000001">
    <property type="entry name" value="Phosphoglucosamine mutase"/>
    <property type="match status" value="1"/>
</dbReference>
<reference evidence="13 14" key="1">
    <citation type="submission" date="2018-03" db="EMBL/GenBank/DDBJ databases">
        <title>The draft genome of Zobellella taiwanensis JCM 13381.</title>
        <authorList>
            <person name="Liu L."/>
            <person name="Li L."/>
            <person name="Wang T."/>
            <person name="Zhang X."/>
            <person name="Liang L."/>
        </authorList>
    </citation>
    <scope>NUCLEOTIDE SEQUENCE [LARGE SCALE GENOMIC DNA]</scope>
    <source>
        <strain evidence="13 14">JCM 13381</strain>
    </source>
</reference>
<dbReference type="GO" id="GO:0005975">
    <property type="term" value="P:carbohydrate metabolic process"/>
    <property type="evidence" value="ECO:0007669"/>
    <property type="project" value="InterPro"/>
</dbReference>
<keyword evidence="3 6" id="KW-0479">Metal-binding</keyword>
<dbReference type="GO" id="GO:0004615">
    <property type="term" value="F:phosphomannomutase activity"/>
    <property type="evidence" value="ECO:0007669"/>
    <property type="project" value="TreeGrafter"/>
</dbReference>
<dbReference type="NCBIfam" id="NF008139">
    <property type="entry name" value="PRK10887.1"/>
    <property type="match status" value="1"/>
</dbReference>
<dbReference type="InterPro" id="IPR036900">
    <property type="entry name" value="A-D-PHexomutase_C_sf"/>
</dbReference>
<dbReference type="Proteomes" id="UP000242181">
    <property type="component" value="Unassembled WGS sequence"/>
</dbReference>
<dbReference type="InterPro" id="IPR005843">
    <property type="entry name" value="A-D-PHexomutase_C"/>
</dbReference>
<dbReference type="PROSITE" id="PS00710">
    <property type="entry name" value="PGM_PMM"/>
    <property type="match status" value="1"/>
</dbReference>
<organism evidence="13 14">
    <name type="scientific">Zobellella taiwanensis</name>
    <dbReference type="NCBI Taxonomy" id="347535"/>
    <lineage>
        <taxon>Bacteria</taxon>
        <taxon>Pseudomonadati</taxon>
        <taxon>Pseudomonadota</taxon>
        <taxon>Gammaproteobacteria</taxon>
        <taxon>Aeromonadales</taxon>
        <taxon>Aeromonadaceae</taxon>
        <taxon>Zobellella</taxon>
    </lineage>
</organism>
<evidence type="ECO:0000259" key="11">
    <source>
        <dbReference type="Pfam" id="PF02879"/>
    </source>
</evidence>
<feature type="modified residue" description="Phosphoserine" evidence="6">
    <location>
        <position position="101"/>
    </location>
</feature>
<dbReference type="EMBL" id="PXYH01000001">
    <property type="protein sequence ID" value="PSJ48364.1"/>
    <property type="molecule type" value="Genomic_DNA"/>
</dbReference>
<feature type="binding site" evidence="6">
    <location>
        <position position="242"/>
    </location>
    <ligand>
        <name>Mg(2+)</name>
        <dbReference type="ChEBI" id="CHEBI:18420"/>
    </ligand>
</feature>
<dbReference type="Pfam" id="PF00408">
    <property type="entry name" value="PGM_PMM_IV"/>
    <property type="match status" value="1"/>
</dbReference>
<dbReference type="PRINTS" id="PR00509">
    <property type="entry name" value="PGMPMM"/>
</dbReference>
<sequence>MTRKYFGTDGVRGKVGNYPITPEFVMKLGWAAGKVLSQAGTKTVLIGKDTRISGYMLESALEAGLSAAGLNAALLGPMPTPAIAYLTRTFRAEAGIVISASHNPYYDNGIKFFSHNGTKLPDEVELAIEAMMDKPMDCVASNKLGKARRITDAAGRYIEFCKSTFPTELSLEGLRIVLDCAHGATYHIAPAVFQELGAEVITIGASPDGLNINDHVGSTAPDALVAAVKQYRADLGIAFDGDGDRLAMADHSGQLLDGDELLFILAQHARQLNTLGGGVVGTLMTNMALELALAKQDIPFVRAKVGDRYVMEQLQQHGWKLGGENSGHIISLDHNSTGDGIIAALQVLRAAVSQGLSLKELRTGLALFPQRLVNVRFAAGSNPLENNEVKQRVAEAEAKLAGSGRVLLRKSGTEPLIRVMVEGAEAPLVNELAEYIAAAV</sequence>
<evidence type="ECO:0000256" key="1">
    <source>
        <dbReference type="ARBA" id="ARBA00010231"/>
    </source>
</evidence>
<dbReference type="Pfam" id="PF02879">
    <property type="entry name" value="PGM_PMM_II"/>
    <property type="match status" value="1"/>
</dbReference>
<dbReference type="AlphaFoldDB" id="A0A2P7RDQ6"/>
<dbReference type="Gene3D" id="3.40.120.10">
    <property type="entry name" value="Alpha-D-Glucose-1,6-Bisphosphate, subunit A, domain 3"/>
    <property type="match status" value="3"/>
</dbReference>
<dbReference type="OrthoDB" id="9803322at2"/>
<dbReference type="InterPro" id="IPR005841">
    <property type="entry name" value="Alpha-D-phosphohexomutase_SF"/>
</dbReference>
<evidence type="ECO:0000256" key="3">
    <source>
        <dbReference type="ARBA" id="ARBA00022723"/>
    </source>
</evidence>
<evidence type="ECO:0000256" key="8">
    <source>
        <dbReference type="RuleBase" id="RU004327"/>
    </source>
</evidence>
<dbReference type="InterPro" id="IPR016055">
    <property type="entry name" value="A-D-PHexomutase_a/b/a-I/II/III"/>
</dbReference>
<protein>
    <recommendedName>
        <fullName evidence="6 8">Phosphoglucosamine mutase</fullName>
        <ecNumber evidence="6 8">5.4.2.10</ecNumber>
    </recommendedName>
</protein>
<keyword evidence="4 6" id="KW-0460">Magnesium</keyword>
<keyword evidence="2 6" id="KW-0597">Phosphoprotein</keyword>
<evidence type="ECO:0000259" key="9">
    <source>
        <dbReference type="Pfam" id="PF00408"/>
    </source>
</evidence>
<comment type="PTM">
    <text evidence="6">Activated by phosphorylation.</text>
</comment>
<evidence type="ECO:0000259" key="12">
    <source>
        <dbReference type="Pfam" id="PF02880"/>
    </source>
</evidence>
<dbReference type="GO" id="GO:0005829">
    <property type="term" value="C:cytosol"/>
    <property type="evidence" value="ECO:0007669"/>
    <property type="project" value="TreeGrafter"/>
</dbReference>
<feature type="active site" description="Phosphoserine intermediate" evidence="6">
    <location>
        <position position="101"/>
    </location>
</feature>
<comment type="function">
    <text evidence="6 8">Catalyzes the conversion of glucosamine-6-phosphate to glucosamine-1-phosphate.</text>
</comment>
<evidence type="ECO:0000256" key="6">
    <source>
        <dbReference type="HAMAP-Rule" id="MF_01554"/>
    </source>
</evidence>
<gene>
    <name evidence="6" type="primary">glmM</name>
    <name evidence="13" type="ORF">C7I36_00650</name>
</gene>
<dbReference type="InterPro" id="IPR005845">
    <property type="entry name" value="A-D-PHexomutase_a/b/a-II"/>
</dbReference>
<feature type="domain" description="Alpha-D-phosphohexomutase C-terminal" evidence="9">
    <location>
        <begin position="372"/>
        <end position="438"/>
    </location>
</feature>
<keyword evidence="14" id="KW-1185">Reference proteome</keyword>
<name>A0A2P7RDQ6_9GAMM</name>
<dbReference type="SUPFAM" id="SSF53738">
    <property type="entry name" value="Phosphoglucomutase, first 3 domains"/>
    <property type="match status" value="3"/>
</dbReference>
<comment type="catalytic activity">
    <reaction evidence="6 8">
        <text>alpha-D-glucosamine 1-phosphate = D-glucosamine 6-phosphate</text>
        <dbReference type="Rhea" id="RHEA:23424"/>
        <dbReference type="ChEBI" id="CHEBI:58516"/>
        <dbReference type="ChEBI" id="CHEBI:58725"/>
        <dbReference type="EC" id="5.4.2.10"/>
    </reaction>
</comment>
<dbReference type="GO" id="GO:0009252">
    <property type="term" value="P:peptidoglycan biosynthetic process"/>
    <property type="evidence" value="ECO:0007669"/>
    <property type="project" value="UniProtKB-ARBA"/>
</dbReference>
<dbReference type="InterPro" id="IPR005846">
    <property type="entry name" value="A-D-PHexomutase_a/b/a-III"/>
</dbReference>
<dbReference type="Pfam" id="PF02880">
    <property type="entry name" value="PGM_PMM_III"/>
    <property type="match status" value="1"/>
</dbReference>
<feature type="binding site" evidence="6">
    <location>
        <position position="240"/>
    </location>
    <ligand>
        <name>Mg(2+)</name>
        <dbReference type="ChEBI" id="CHEBI:18420"/>
    </ligand>
</feature>
<comment type="cofactor">
    <cofactor evidence="6">
        <name>Mg(2+)</name>
        <dbReference type="ChEBI" id="CHEBI:18420"/>
    </cofactor>
    <text evidence="6">Binds 1 Mg(2+) ion per subunit.</text>
</comment>
<dbReference type="PANTHER" id="PTHR42946:SF1">
    <property type="entry name" value="PHOSPHOGLUCOMUTASE (ALPHA-D-GLUCOSE-1,6-BISPHOSPHATE-DEPENDENT)"/>
    <property type="match status" value="1"/>
</dbReference>
<dbReference type="Pfam" id="PF02878">
    <property type="entry name" value="PGM_PMM_I"/>
    <property type="match status" value="1"/>
</dbReference>
<feature type="binding site" description="via phosphate group" evidence="6">
    <location>
        <position position="101"/>
    </location>
    <ligand>
        <name>Mg(2+)</name>
        <dbReference type="ChEBI" id="CHEBI:18420"/>
    </ligand>
</feature>
<comment type="similarity">
    <text evidence="1 6 7">Belongs to the phosphohexose mutase family.</text>
</comment>
<dbReference type="SUPFAM" id="SSF55957">
    <property type="entry name" value="Phosphoglucomutase, C-terminal domain"/>
    <property type="match status" value="1"/>
</dbReference>
<dbReference type="HAMAP" id="MF_01554_B">
    <property type="entry name" value="GlmM_B"/>
    <property type="match status" value="1"/>
</dbReference>
<dbReference type="GO" id="GO:0008966">
    <property type="term" value="F:phosphoglucosamine mutase activity"/>
    <property type="evidence" value="ECO:0007669"/>
    <property type="project" value="UniProtKB-UniRule"/>
</dbReference>
<dbReference type="InterPro" id="IPR016066">
    <property type="entry name" value="A-D-PHexomutase_CS"/>
</dbReference>
<dbReference type="FunFam" id="3.30.310.50:FF:000001">
    <property type="entry name" value="Phosphoglucosamine mutase"/>
    <property type="match status" value="1"/>
</dbReference>
<dbReference type="GO" id="GO:0006048">
    <property type="term" value="P:UDP-N-acetylglucosamine biosynthetic process"/>
    <property type="evidence" value="ECO:0007669"/>
    <property type="project" value="TreeGrafter"/>
</dbReference>
<dbReference type="InterPro" id="IPR005844">
    <property type="entry name" value="A-D-PHexomutase_a/b/a-I"/>
</dbReference>
<proteinExistence type="inferred from homology"/>
<dbReference type="InterPro" id="IPR006352">
    <property type="entry name" value="GlmM_bact"/>
</dbReference>
<evidence type="ECO:0000259" key="10">
    <source>
        <dbReference type="Pfam" id="PF02878"/>
    </source>
</evidence>
<evidence type="ECO:0000313" key="14">
    <source>
        <dbReference type="Proteomes" id="UP000242181"/>
    </source>
</evidence>
<dbReference type="RefSeq" id="WP_106451817.1">
    <property type="nucleotide sequence ID" value="NZ_PXYH01000001.1"/>
</dbReference>
<evidence type="ECO:0000256" key="2">
    <source>
        <dbReference type="ARBA" id="ARBA00022553"/>
    </source>
</evidence>